<name>A0ABR7FA16_9FIRM</name>
<reference evidence="12 13" key="1">
    <citation type="submission" date="2020-08" db="EMBL/GenBank/DDBJ databases">
        <title>Genome public.</title>
        <authorList>
            <person name="Liu C."/>
            <person name="Sun Q."/>
        </authorList>
    </citation>
    <scope>NUCLEOTIDE SEQUENCE [LARGE SCALE GENOMIC DNA]</scope>
    <source>
        <strain evidence="12 13">NSJ-34</strain>
    </source>
</reference>
<feature type="transmembrane region" description="Helical" evidence="10">
    <location>
        <begin position="278"/>
        <end position="298"/>
    </location>
</feature>
<evidence type="ECO:0000313" key="13">
    <source>
        <dbReference type="Proteomes" id="UP000654573"/>
    </source>
</evidence>
<feature type="transmembrane region" description="Helical" evidence="10">
    <location>
        <begin position="114"/>
        <end position="133"/>
    </location>
</feature>
<evidence type="ECO:0000256" key="6">
    <source>
        <dbReference type="ARBA" id="ARBA00022692"/>
    </source>
</evidence>
<dbReference type="NCBIfam" id="TIGR00786">
    <property type="entry name" value="dctM"/>
    <property type="match status" value="1"/>
</dbReference>
<evidence type="ECO:0000256" key="1">
    <source>
        <dbReference type="ARBA" id="ARBA00004429"/>
    </source>
</evidence>
<feature type="transmembrane region" description="Helical" evidence="10">
    <location>
        <begin position="241"/>
        <end position="257"/>
    </location>
</feature>
<keyword evidence="9 10" id="KW-0472">Membrane</keyword>
<dbReference type="EMBL" id="JACOOU010000002">
    <property type="protein sequence ID" value="MBC5672064.1"/>
    <property type="molecule type" value="Genomic_DNA"/>
</dbReference>
<comment type="subcellular location">
    <subcellularLocation>
        <location evidence="1">Cell inner membrane</location>
        <topology evidence="1">Multi-pass membrane protein</topology>
    </subcellularLocation>
</comment>
<keyword evidence="4" id="KW-1003">Cell membrane</keyword>
<keyword evidence="7" id="KW-0732">Signal</keyword>
<sequence>MVSAVLFLSFFIFLILNVPIAICLGLSSVCAILYSGTSLTIVATNMYSGISKFLLLAIPFFVLSGNIMAKAGISKRLIKFVNTCVGHRRGGIAIVCVIVACFFGAISGSGPATVAALGAVLIPAMVEEGGFSAPFSTAMMATSSSIAIVIPPSIAFVVYASITGVSIADMFAGGILPGILMGLALILVIMIEVRRKGIQPTTKKAAWGERFRAFGDAFWGFLMPVIILGGIYGGIFTPTEAAAVSVVYGLFVGMVIYREVKFRDLIDIFVDSAKTTGGIMLIVACASLFSFVCTKFGISQAASELLGSVAHNQFIFLLIVNVIFLIAGCFIDANSAMYIFIPIMLPVCKALGYDLVAFGILATVNLAIGQVTPPVGVNLFVAISIKIKKGLEVSLQQISRAVVPMIAACVVVLLMVTYIPQISVCLPKVFAGSSYTGTSKLTDHADSTAGDNSSEDYNEIGDYSDLGWEEQTWNFACSTTETSTWAKAGEQFGKLMEKATGGKVHVKVYAADQLTNGNQSEGIQALMNGDPVQISMHSNLIYSAFDPRFNVVSLPFIFNSVEDADAKLDGEAGEKMNALLEEYGLHCMGMAENGFRQLTNSVREVKTAEDMKNLKIRVAGSNLLMECYKRWGADATNMNWSETYTALQQNTVEGQENPLPAIDAASVQEVQKYCSMWNANYDCLFFCINEELYGSLTPEQQKVVDEAGKKAVDYERDINRSGDDEIKERWTKQNGVKITAYENLDIDSFKNAVADIPQWYQEELVKEGYDEAEVKELIEAFTSGTSGNYEVEDRSDLAWEEQTWNFACSTTETSTWAEAGRKFGEMMEKATGGKIHVNVYAADQLTNGNQSEGIQALMNGDPVQISMHSNLIYSAFDPRFNVVSLPFLFDSVKDADAKLDGAAGEKMKEILESYGVHCMGMAENGFRQLTNSVREVKSVDDMKSLKIRVAGSNLLMECYKRWGADATNMNWSETYTALQQNTVEGQENPLPAIDAASVQEVQKYCSLWNANYDCLFFGINQEVYDKLTPEQQEVVDEIGQKAVQYEREINRAGDDEILNRWQTENGMDVTAYEDLDIDSFKKAVEDIPQWYEEELVKEGYDKEEVRELIRAFTSAEGSTAEYSMEDSSDLDWNAQTWNFACSTTETSTWAKAGEKFGELMEQATGGKVKVNVYAADQLTNGNQSEGIQALMDGDPVQISMHSNLIYSAFDPRFNVVSIPYLFQSVEDADKKLDGEGGEKMKEILGEYGLHCMGMAENGFRELTNSVREIKSTDDMKGLKIRVAGSNLLMECYKRWGADATNMNWSETYTALQQNTVEGQENPLPAIDAASVQEVQKYCSMWNANYDCLFFCINQELYDSLTPEQQKVVDEAGAKAVKYEREINRAGDDEIKTRWANQNGVKITEYKDLDIDSFKKAVDGIDDWFVKELKSQGYDDGQDLVNAFK</sequence>
<evidence type="ECO:0000256" key="8">
    <source>
        <dbReference type="ARBA" id="ARBA00022989"/>
    </source>
</evidence>
<feature type="transmembrane region" description="Helical" evidence="10">
    <location>
        <begin position="338"/>
        <end position="361"/>
    </location>
</feature>
<feature type="transmembrane region" description="Helical" evidence="10">
    <location>
        <begin position="214"/>
        <end position="235"/>
    </location>
</feature>
<dbReference type="NCBIfam" id="TIGR00787">
    <property type="entry name" value="dctP"/>
    <property type="match status" value="3"/>
</dbReference>
<dbReference type="PANTHER" id="PTHR33376:SF7">
    <property type="entry name" value="C4-DICARBOXYLATE-BINDING PROTEIN DCTB"/>
    <property type="match status" value="1"/>
</dbReference>
<keyword evidence="5" id="KW-0997">Cell inner membrane</keyword>
<protein>
    <submittedName>
        <fullName evidence="12">DctP family TRAP transporter solute-binding subunit</fullName>
    </submittedName>
</protein>
<evidence type="ECO:0000256" key="10">
    <source>
        <dbReference type="SAM" id="Phobius"/>
    </source>
</evidence>
<dbReference type="InterPro" id="IPR010656">
    <property type="entry name" value="DctM"/>
</dbReference>
<feature type="domain" description="TRAP C4-dicarboxylate transport system permease DctM subunit" evidence="11">
    <location>
        <begin position="7"/>
        <end position="422"/>
    </location>
</feature>
<dbReference type="InterPro" id="IPR004681">
    <property type="entry name" value="TRAP_DctM"/>
</dbReference>
<gene>
    <name evidence="12" type="ORF">H8S76_07360</name>
</gene>
<organism evidence="12 13">
    <name type="scientific">Blautia celeris</name>
    <dbReference type="NCBI Taxonomy" id="2763026"/>
    <lineage>
        <taxon>Bacteria</taxon>
        <taxon>Bacillati</taxon>
        <taxon>Bacillota</taxon>
        <taxon>Clostridia</taxon>
        <taxon>Lachnospirales</taxon>
        <taxon>Lachnospiraceae</taxon>
        <taxon>Blautia</taxon>
    </lineage>
</organism>
<comment type="similarity">
    <text evidence="2">Belongs to the bacterial solute-binding protein 7 family.</text>
</comment>
<feature type="transmembrane region" description="Helical" evidence="10">
    <location>
        <begin position="174"/>
        <end position="193"/>
    </location>
</feature>
<evidence type="ECO:0000256" key="5">
    <source>
        <dbReference type="ARBA" id="ARBA00022519"/>
    </source>
</evidence>
<dbReference type="Proteomes" id="UP000654573">
    <property type="component" value="Unassembled WGS sequence"/>
</dbReference>
<dbReference type="Pfam" id="PF06808">
    <property type="entry name" value="DctM"/>
    <property type="match status" value="1"/>
</dbReference>
<proteinExistence type="inferred from homology"/>
<evidence type="ECO:0000313" key="12">
    <source>
        <dbReference type="EMBL" id="MBC5672064.1"/>
    </source>
</evidence>
<keyword evidence="8 10" id="KW-1133">Transmembrane helix</keyword>
<feature type="transmembrane region" description="Helical" evidence="10">
    <location>
        <begin position="367"/>
        <end position="387"/>
    </location>
</feature>
<comment type="caution">
    <text evidence="12">The sequence shown here is derived from an EMBL/GenBank/DDBJ whole genome shotgun (WGS) entry which is preliminary data.</text>
</comment>
<evidence type="ECO:0000256" key="2">
    <source>
        <dbReference type="ARBA" id="ARBA00009023"/>
    </source>
</evidence>
<feature type="transmembrane region" description="Helical" evidence="10">
    <location>
        <begin position="310"/>
        <end position="331"/>
    </location>
</feature>
<dbReference type="InterPro" id="IPR018389">
    <property type="entry name" value="DctP_fam"/>
</dbReference>
<dbReference type="InterPro" id="IPR038404">
    <property type="entry name" value="TRAP_DctP_sf"/>
</dbReference>
<feature type="transmembrane region" description="Helical" evidence="10">
    <location>
        <begin position="90"/>
        <end position="108"/>
    </location>
</feature>
<accession>A0ABR7FA16</accession>
<dbReference type="RefSeq" id="WP_118593758.1">
    <property type="nucleotide sequence ID" value="NZ_JACOOU010000002.1"/>
</dbReference>
<feature type="transmembrane region" description="Helical" evidence="10">
    <location>
        <begin position="399"/>
        <end position="419"/>
    </location>
</feature>
<evidence type="ECO:0000259" key="11">
    <source>
        <dbReference type="Pfam" id="PF06808"/>
    </source>
</evidence>
<evidence type="ECO:0000256" key="3">
    <source>
        <dbReference type="ARBA" id="ARBA00022448"/>
    </source>
</evidence>
<evidence type="ECO:0000256" key="9">
    <source>
        <dbReference type="ARBA" id="ARBA00023136"/>
    </source>
</evidence>
<keyword evidence="13" id="KW-1185">Reference proteome</keyword>
<feature type="transmembrane region" description="Helical" evidence="10">
    <location>
        <begin position="145"/>
        <end position="168"/>
    </location>
</feature>
<evidence type="ECO:0000256" key="4">
    <source>
        <dbReference type="ARBA" id="ARBA00022475"/>
    </source>
</evidence>
<dbReference type="Pfam" id="PF03480">
    <property type="entry name" value="DctP"/>
    <property type="match status" value="3"/>
</dbReference>
<keyword evidence="3" id="KW-0813">Transport</keyword>
<keyword evidence="6 10" id="KW-0812">Transmembrane</keyword>
<dbReference type="PANTHER" id="PTHR33376">
    <property type="match status" value="1"/>
</dbReference>
<feature type="transmembrane region" description="Helical" evidence="10">
    <location>
        <begin position="49"/>
        <end position="69"/>
    </location>
</feature>
<evidence type="ECO:0000256" key="7">
    <source>
        <dbReference type="ARBA" id="ARBA00022729"/>
    </source>
</evidence>
<dbReference type="Gene3D" id="3.40.190.170">
    <property type="entry name" value="Bacterial extracellular solute-binding protein, family 7"/>
    <property type="match status" value="3"/>
</dbReference>
<dbReference type="NCBIfam" id="NF037995">
    <property type="entry name" value="TRAP_S1"/>
    <property type="match status" value="3"/>
</dbReference>
<dbReference type="InterPro" id="IPR004682">
    <property type="entry name" value="TRAP_DctP"/>
</dbReference>